<reference evidence="3" key="1">
    <citation type="journal article" date="2013" name="Nature">
        <title>Draft genome of the wheat A-genome progenitor Triticum urartu.</title>
        <authorList>
            <person name="Ling H.Q."/>
            <person name="Zhao S."/>
            <person name="Liu D."/>
            <person name="Wang J."/>
            <person name="Sun H."/>
            <person name="Zhang C."/>
            <person name="Fan H."/>
            <person name="Li D."/>
            <person name="Dong L."/>
            <person name="Tao Y."/>
            <person name="Gao C."/>
            <person name="Wu H."/>
            <person name="Li Y."/>
            <person name="Cui Y."/>
            <person name="Guo X."/>
            <person name="Zheng S."/>
            <person name="Wang B."/>
            <person name="Yu K."/>
            <person name="Liang Q."/>
            <person name="Yang W."/>
            <person name="Lou X."/>
            <person name="Chen J."/>
            <person name="Feng M."/>
            <person name="Jian J."/>
            <person name="Zhang X."/>
            <person name="Luo G."/>
            <person name="Jiang Y."/>
            <person name="Liu J."/>
            <person name="Wang Z."/>
            <person name="Sha Y."/>
            <person name="Zhang B."/>
            <person name="Wu H."/>
            <person name="Tang D."/>
            <person name="Shen Q."/>
            <person name="Xue P."/>
            <person name="Zou S."/>
            <person name="Wang X."/>
            <person name="Liu X."/>
            <person name="Wang F."/>
            <person name="Yang Y."/>
            <person name="An X."/>
            <person name="Dong Z."/>
            <person name="Zhang K."/>
            <person name="Zhang X."/>
            <person name="Luo M.C."/>
            <person name="Dvorak J."/>
            <person name="Tong Y."/>
            <person name="Wang J."/>
            <person name="Yang H."/>
            <person name="Li Z."/>
            <person name="Wang D."/>
            <person name="Zhang A."/>
            <person name="Wang J."/>
        </authorList>
    </citation>
    <scope>NUCLEOTIDE SEQUENCE</scope>
    <source>
        <strain evidence="3">cv. G1812</strain>
    </source>
</reference>
<dbReference type="AlphaFoldDB" id="A0A8R7TNC5"/>
<reference evidence="2" key="2">
    <citation type="submission" date="2018-03" db="EMBL/GenBank/DDBJ databases">
        <title>The Triticum urartu genome reveals the dynamic nature of wheat genome evolution.</title>
        <authorList>
            <person name="Ling H."/>
            <person name="Ma B."/>
            <person name="Shi X."/>
            <person name="Liu H."/>
            <person name="Dong L."/>
            <person name="Sun H."/>
            <person name="Cao Y."/>
            <person name="Gao Q."/>
            <person name="Zheng S."/>
            <person name="Li Y."/>
            <person name="Yu Y."/>
            <person name="Du H."/>
            <person name="Qi M."/>
            <person name="Li Y."/>
            <person name="Yu H."/>
            <person name="Cui Y."/>
            <person name="Wang N."/>
            <person name="Chen C."/>
            <person name="Wu H."/>
            <person name="Zhao Y."/>
            <person name="Zhang J."/>
            <person name="Li Y."/>
            <person name="Zhou W."/>
            <person name="Zhang B."/>
            <person name="Hu W."/>
            <person name="Eijk M."/>
            <person name="Tang J."/>
            <person name="Witsenboer H."/>
            <person name="Zhao S."/>
            <person name="Li Z."/>
            <person name="Zhang A."/>
            <person name="Wang D."/>
            <person name="Liang C."/>
        </authorList>
    </citation>
    <scope>NUCLEOTIDE SEQUENCE [LARGE SCALE GENOMIC DNA]</scope>
    <source>
        <strain evidence="2">cv. G1812</strain>
    </source>
</reference>
<evidence type="ECO:0000313" key="2">
    <source>
        <dbReference type="EnsemblPlants" id="TuG1812G0200005248.01.T01.cds318238"/>
    </source>
</evidence>
<dbReference type="EnsemblPlants" id="TuG1812G0200005248.01.T01">
    <property type="protein sequence ID" value="TuG1812G0200005248.01.T01.cds318238"/>
    <property type="gene ID" value="TuG1812G0200005248.01"/>
</dbReference>
<organism evidence="2 3">
    <name type="scientific">Triticum urartu</name>
    <name type="common">Red wild einkorn</name>
    <name type="synonym">Crithodium urartu</name>
    <dbReference type="NCBI Taxonomy" id="4572"/>
    <lineage>
        <taxon>Eukaryota</taxon>
        <taxon>Viridiplantae</taxon>
        <taxon>Streptophyta</taxon>
        <taxon>Embryophyta</taxon>
        <taxon>Tracheophyta</taxon>
        <taxon>Spermatophyta</taxon>
        <taxon>Magnoliopsida</taxon>
        <taxon>Liliopsida</taxon>
        <taxon>Poales</taxon>
        <taxon>Poaceae</taxon>
        <taxon>BOP clade</taxon>
        <taxon>Pooideae</taxon>
        <taxon>Triticodae</taxon>
        <taxon>Triticeae</taxon>
        <taxon>Triticinae</taxon>
        <taxon>Triticum</taxon>
    </lineage>
</organism>
<keyword evidence="3" id="KW-1185">Reference proteome</keyword>
<evidence type="ECO:0000256" key="1">
    <source>
        <dbReference type="SAM" id="SignalP"/>
    </source>
</evidence>
<dbReference type="Gramene" id="TuG1812G0200005248.01.T01">
    <property type="protein sequence ID" value="TuG1812G0200005248.01.T01.cds318238"/>
    <property type="gene ID" value="TuG1812G0200005248.01"/>
</dbReference>
<evidence type="ECO:0000313" key="3">
    <source>
        <dbReference type="Proteomes" id="UP000015106"/>
    </source>
</evidence>
<name>A0A8R7TNC5_TRIUA</name>
<dbReference type="Proteomes" id="UP000015106">
    <property type="component" value="Chromosome 2"/>
</dbReference>
<reference evidence="2" key="3">
    <citation type="submission" date="2022-06" db="UniProtKB">
        <authorList>
            <consortium name="EnsemblPlants"/>
        </authorList>
    </citation>
    <scope>IDENTIFICATION</scope>
</reference>
<feature type="chain" id="PRO_5035858832" evidence="1">
    <location>
        <begin position="19"/>
        <end position="83"/>
    </location>
</feature>
<accession>A0A8R7TNC5</accession>
<keyword evidence="1" id="KW-0732">Signal</keyword>
<sequence>MNCIQSAFLKAFVALVKSTLMHQQCPLPSMFNFLLVNHSLIPLLEPVRTGIKNKILVEDIVPCESHSSQKIFCKPGEVGRLKP</sequence>
<proteinExistence type="predicted"/>
<feature type="signal peptide" evidence="1">
    <location>
        <begin position="1"/>
        <end position="18"/>
    </location>
</feature>
<protein>
    <submittedName>
        <fullName evidence="2">Uncharacterized protein</fullName>
    </submittedName>
</protein>